<evidence type="ECO:0000313" key="2">
    <source>
        <dbReference type="Proteomes" id="UP001239111"/>
    </source>
</evidence>
<evidence type="ECO:0000313" key="1">
    <source>
        <dbReference type="EMBL" id="KAJ8686445.1"/>
    </source>
</evidence>
<proteinExistence type="predicted"/>
<reference evidence="1" key="1">
    <citation type="submission" date="2023-04" db="EMBL/GenBank/DDBJ databases">
        <title>A chromosome-level genome assembly of the parasitoid wasp Eretmocerus hayati.</title>
        <authorList>
            <person name="Zhong Y."/>
            <person name="Liu S."/>
            <person name="Liu Y."/>
        </authorList>
    </citation>
    <scope>NUCLEOTIDE SEQUENCE</scope>
    <source>
        <strain evidence="1">ZJU_SS_LIU_2023</strain>
    </source>
</reference>
<organism evidence="1 2">
    <name type="scientific">Eretmocerus hayati</name>
    <dbReference type="NCBI Taxonomy" id="131215"/>
    <lineage>
        <taxon>Eukaryota</taxon>
        <taxon>Metazoa</taxon>
        <taxon>Ecdysozoa</taxon>
        <taxon>Arthropoda</taxon>
        <taxon>Hexapoda</taxon>
        <taxon>Insecta</taxon>
        <taxon>Pterygota</taxon>
        <taxon>Neoptera</taxon>
        <taxon>Endopterygota</taxon>
        <taxon>Hymenoptera</taxon>
        <taxon>Apocrita</taxon>
        <taxon>Proctotrupomorpha</taxon>
        <taxon>Chalcidoidea</taxon>
        <taxon>Aphelinidae</taxon>
        <taxon>Aphelininae</taxon>
        <taxon>Eretmocerus</taxon>
    </lineage>
</organism>
<accession>A0ACC2PXC1</accession>
<sequence length="323" mass="37156">MFSYHSKSFPLLIKREATSHGLCLYKTIITSTSNLKKGITEQTDFNQKACNPVIPIKKEPVIKVVKVYRWDPDEPKKKAFLQKFEVDLNRCGSMVLDVLHLIKAEQDPKLAFRKSCREGICGSCSMNINGVNTLACITKTDRNTQKPLIIYPLPHAYIIKDLIPDMSQFLEQYRKIDPYLKRPQEKNLIGKRQLLQSERDRNKIDGLYECILCGCCSFGCPSYWWNSDKYLGPAVLMQAYRWIIDSRDQASVERLFKLRDFYSVFRCHTIFNCTKTCPKALNPGKAIAELKLLVSGVMNKEKPDLETPMKDQCSKEEKSSKCS</sequence>
<dbReference type="Proteomes" id="UP001239111">
    <property type="component" value="Chromosome 1"/>
</dbReference>
<comment type="caution">
    <text evidence="1">The sequence shown here is derived from an EMBL/GenBank/DDBJ whole genome shotgun (WGS) entry which is preliminary data.</text>
</comment>
<name>A0ACC2PXC1_9HYME</name>
<keyword evidence="2" id="KW-1185">Reference proteome</keyword>
<protein>
    <submittedName>
        <fullName evidence="1">Uncharacterized protein</fullName>
    </submittedName>
</protein>
<dbReference type="EMBL" id="CM056741">
    <property type="protein sequence ID" value="KAJ8686445.1"/>
    <property type="molecule type" value="Genomic_DNA"/>
</dbReference>
<gene>
    <name evidence="1" type="ORF">QAD02_022239</name>
</gene>